<name>A0A2K8ZAJ9_9BACT</name>
<dbReference type="AlphaFoldDB" id="A0A2K8ZAJ9"/>
<dbReference type="RefSeq" id="WP_100993408.1">
    <property type="nucleotide sequence ID" value="NZ_CP025096.1"/>
</dbReference>
<reference evidence="1 2" key="1">
    <citation type="submission" date="2017-11" db="EMBL/GenBank/DDBJ databases">
        <title>Taxonomic description and genome sequences of Spirosoma HA7 sp. nov., isolated from pollen microhabitat of Corylus avellana.</title>
        <authorList>
            <person name="Ambika Manirajan B."/>
            <person name="Suarez C."/>
            <person name="Ratering S."/>
            <person name="Geissler-Plaum R."/>
            <person name="Cardinale M."/>
            <person name="Sylvia S."/>
        </authorList>
    </citation>
    <scope>NUCLEOTIDE SEQUENCE [LARGE SCALE GENOMIC DNA]</scope>
    <source>
        <strain evidence="1 2">HA7</strain>
    </source>
</reference>
<proteinExistence type="predicted"/>
<evidence type="ECO:0000313" key="1">
    <source>
        <dbReference type="EMBL" id="AUD06875.1"/>
    </source>
</evidence>
<keyword evidence="2" id="KW-1185">Reference proteome</keyword>
<sequence length="104" mass="12048">MFQPLKFDQSIKGSDIQRSNYQDFSEWLILFYNLACHADYDLETAGFRGFAQSVQWSDEFRLVRSRSKRARSAFISTDWPAQGGPPERWKTISSKKFTGELVGD</sequence>
<evidence type="ECO:0000313" key="2">
    <source>
        <dbReference type="Proteomes" id="UP000232883"/>
    </source>
</evidence>
<dbReference type="EMBL" id="CP025096">
    <property type="protein sequence ID" value="AUD06875.1"/>
    <property type="molecule type" value="Genomic_DNA"/>
</dbReference>
<accession>A0A2K8ZAJ9</accession>
<gene>
    <name evidence="1" type="ORF">CWM47_36540</name>
</gene>
<dbReference type="KEGG" id="spir:CWM47_36540"/>
<protein>
    <submittedName>
        <fullName evidence="1">Uncharacterized protein</fullName>
    </submittedName>
</protein>
<dbReference type="Proteomes" id="UP000232883">
    <property type="component" value="Chromosome"/>
</dbReference>
<organism evidence="1 2">
    <name type="scientific">Spirosoma pollinicola</name>
    <dbReference type="NCBI Taxonomy" id="2057025"/>
    <lineage>
        <taxon>Bacteria</taxon>
        <taxon>Pseudomonadati</taxon>
        <taxon>Bacteroidota</taxon>
        <taxon>Cytophagia</taxon>
        <taxon>Cytophagales</taxon>
        <taxon>Cytophagaceae</taxon>
        <taxon>Spirosoma</taxon>
    </lineage>
</organism>